<protein>
    <submittedName>
        <fullName evidence="1">Uncharacterized protein</fullName>
    </submittedName>
</protein>
<gene>
    <name evidence="1" type="ORF">TTRE_0000534301</name>
</gene>
<dbReference type="Proteomes" id="UP000030665">
    <property type="component" value="Unassembled WGS sequence"/>
</dbReference>
<name>A0A077ZB34_TRITR</name>
<organism evidence="1 2">
    <name type="scientific">Trichuris trichiura</name>
    <name type="common">Whipworm</name>
    <name type="synonym">Trichocephalus trichiurus</name>
    <dbReference type="NCBI Taxonomy" id="36087"/>
    <lineage>
        <taxon>Eukaryota</taxon>
        <taxon>Metazoa</taxon>
        <taxon>Ecdysozoa</taxon>
        <taxon>Nematoda</taxon>
        <taxon>Enoplea</taxon>
        <taxon>Dorylaimia</taxon>
        <taxon>Trichinellida</taxon>
        <taxon>Trichuridae</taxon>
        <taxon>Trichuris</taxon>
    </lineage>
</organism>
<dbReference type="OrthoDB" id="10333882at2759"/>
<evidence type="ECO:0000313" key="1">
    <source>
        <dbReference type="EMBL" id="CDW57059.1"/>
    </source>
</evidence>
<sequence>MAQNLTDSGDLVLPATEPCTSMSNYLDEENNKNIAATYWENASLQSLLNYGASEIRRLHGIDSFSHEKWSGPSLVSKFKSFSRNRNLPERLEALCLYSSTFFGCEVTPEEHSYLKEDLSDLASTGINIHTLCSALPATLAIFLDDERLSSSNLRKIEEMGQYVYMKHALSTEPFVAEVEYQSEEAVEDGETASESPPAVFYEVLGNTDNDMRNAQSFLEELKEETRLRHEFLWSRAEAVKCRQSLHLLGEFMRPFWFPVVSDGVKSKYALDDTDMKCSVLEPLKKSSSDKTFIMQGPIEMACDRSSKLGFALLADAIAKSHGTVEAPDSVRLLLLFLLEQSVVLGEQEVGSSPPVRYGGSPRPDVTYYDGNRGGRRAIVDESDKRFTGLATRTAEYSLLASMRSSSVVLSGVRIFPLHEAISVSSIASLEERTEFLRSDLCLGKQQYDYPRSEG</sequence>
<evidence type="ECO:0000313" key="2">
    <source>
        <dbReference type="Proteomes" id="UP000030665"/>
    </source>
</evidence>
<reference evidence="1" key="1">
    <citation type="submission" date="2014-01" db="EMBL/GenBank/DDBJ databases">
        <authorList>
            <person name="Aslett M."/>
        </authorList>
    </citation>
    <scope>NUCLEOTIDE SEQUENCE</scope>
</reference>
<dbReference type="EMBL" id="HG806112">
    <property type="protein sequence ID" value="CDW57059.1"/>
    <property type="molecule type" value="Genomic_DNA"/>
</dbReference>
<dbReference type="AlphaFoldDB" id="A0A077ZB34"/>
<accession>A0A077ZB34</accession>
<keyword evidence="2" id="KW-1185">Reference proteome</keyword>
<reference evidence="1" key="2">
    <citation type="submission" date="2014-03" db="EMBL/GenBank/DDBJ databases">
        <title>The whipworm genome and dual-species transcriptomics of an intimate host-pathogen interaction.</title>
        <authorList>
            <person name="Foth B.J."/>
            <person name="Tsai I.J."/>
            <person name="Reid A.J."/>
            <person name="Bancroft A.J."/>
            <person name="Nichol S."/>
            <person name="Tracey A."/>
            <person name="Holroyd N."/>
            <person name="Cotton J.A."/>
            <person name="Stanley E.J."/>
            <person name="Zarowiecki M."/>
            <person name="Liu J.Z."/>
            <person name="Huckvale T."/>
            <person name="Cooper P.J."/>
            <person name="Grencis R.K."/>
            <person name="Berriman M."/>
        </authorList>
    </citation>
    <scope>NUCLEOTIDE SEQUENCE [LARGE SCALE GENOMIC DNA]</scope>
</reference>
<proteinExistence type="predicted"/>